<comment type="caution">
    <text evidence="2">The sequence shown here is derived from an EMBL/GenBank/DDBJ whole genome shotgun (WGS) entry which is preliminary data.</text>
</comment>
<accession>A0A0E9LYQ2</accession>
<sequence>MHGKICLKRIFGERGLNLKSIVQNNKLIRLQKRHMGAKSDKSEQGKKKENNSFNFHGISI</sequence>
<evidence type="ECO:0000313" key="2">
    <source>
        <dbReference type="EMBL" id="GAO30717.1"/>
    </source>
</evidence>
<protein>
    <submittedName>
        <fullName evidence="2">Uncharacterized protein</fullName>
    </submittedName>
</protein>
<dbReference type="AlphaFoldDB" id="A0A0E9LYQ2"/>
<dbReference type="STRING" id="1236989.JCM15548_13023"/>
<evidence type="ECO:0000256" key="1">
    <source>
        <dbReference type="SAM" id="MobiDB-lite"/>
    </source>
</evidence>
<gene>
    <name evidence="2" type="ORF">JCM15548_13023</name>
</gene>
<feature type="region of interest" description="Disordered" evidence="1">
    <location>
        <begin position="32"/>
        <end position="60"/>
    </location>
</feature>
<feature type="compositionally biased region" description="Basic and acidic residues" evidence="1">
    <location>
        <begin position="37"/>
        <end position="50"/>
    </location>
</feature>
<evidence type="ECO:0000313" key="3">
    <source>
        <dbReference type="Proteomes" id="UP000032900"/>
    </source>
</evidence>
<keyword evidence="3" id="KW-1185">Reference proteome</keyword>
<proteinExistence type="predicted"/>
<organism evidence="2 3">
    <name type="scientific">Geofilum rubicundum JCM 15548</name>
    <dbReference type="NCBI Taxonomy" id="1236989"/>
    <lineage>
        <taxon>Bacteria</taxon>
        <taxon>Pseudomonadati</taxon>
        <taxon>Bacteroidota</taxon>
        <taxon>Bacteroidia</taxon>
        <taxon>Marinilabiliales</taxon>
        <taxon>Marinilabiliaceae</taxon>
        <taxon>Geofilum</taxon>
    </lineage>
</organism>
<name>A0A0E9LYQ2_9BACT</name>
<reference evidence="2 3" key="1">
    <citation type="journal article" date="2015" name="Microbes Environ.">
        <title>Distribution and evolution of nitrogen fixation genes in the phylum bacteroidetes.</title>
        <authorList>
            <person name="Inoue J."/>
            <person name="Oshima K."/>
            <person name="Suda W."/>
            <person name="Sakamoto M."/>
            <person name="Iino T."/>
            <person name="Noda S."/>
            <person name="Hongoh Y."/>
            <person name="Hattori M."/>
            <person name="Ohkuma M."/>
        </authorList>
    </citation>
    <scope>NUCLEOTIDE SEQUENCE [LARGE SCALE GENOMIC DNA]</scope>
    <source>
        <strain evidence="2">JCM 15548</strain>
    </source>
</reference>
<dbReference type="EMBL" id="BAZW01000028">
    <property type="protein sequence ID" value="GAO30717.1"/>
    <property type="molecule type" value="Genomic_DNA"/>
</dbReference>
<dbReference type="Proteomes" id="UP000032900">
    <property type="component" value="Unassembled WGS sequence"/>
</dbReference>